<reference evidence="1 2" key="1">
    <citation type="submission" date="2022-10" db="EMBL/GenBank/DDBJ databases">
        <authorList>
            <person name="Xie J."/>
            <person name="Shen N."/>
        </authorList>
    </citation>
    <scope>NUCLEOTIDE SEQUENCE [LARGE SCALE GENOMIC DNA]</scope>
    <source>
        <strain evidence="1 2">DSM 41681</strain>
    </source>
</reference>
<gene>
    <name evidence="1" type="ORF">OKJ48_40010</name>
</gene>
<protein>
    <submittedName>
        <fullName evidence="1">Uncharacterized protein</fullName>
    </submittedName>
</protein>
<sequence>MTDLAVLCLMGRVNAVHQGGQGGRLEGGPATFGRFVDQDAGAFAAEVRRV</sequence>
<organism evidence="1 2">
    <name type="scientific">Streptomyces kunmingensis</name>
    <dbReference type="NCBI Taxonomy" id="68225"/>
    <lineage>
        <taxon>Bacteria</taxon>
        <taxon>Bacillati</taxon>
        <taxon>Actinomycetota</taxon>
        <taxon>Actinomycetes</taxon>
        <taxon>Kitasatosporales</taxon>
        <taxon>Streptomycetaceae</taxon>
        <taxon>Streptomyces</taxon>
    </lineage>
</organism>
<dbReference type="EMBL" id="JAOZYB010000357">
    <property type="protein sequence ID" value="MEB3966370.1"/>
    <property type="molecule type" value="Genomic_DNA"/>
</dbReference>
<keyword evidence="2" id="KW-1185">Reference proteome</keyword>
<evidence type="ECO:0000313" key="1">
    <source>
        <dbReference type="EMBL" id="MEB3966370.1"/>
    </source>
</evidence>
<dbReference type="Proteomes" id="UP001352223">
    <property type="component" value="Unassembled WGS sequence"/>
</dbReference>
<comment type="caution">
    <text evidence="1">The sequence shown here is derived from an EMBL/GenBank/DDBJ whole genome shotgun (WGS) entry which is preliminary data.</text>
</comment>
<evidence type="ECO:0000313" key="2">
    <source>
        <dbReference type="Proteomes" id="UP001352223"/>
    </source>
</evidence>
<proteinExistence type="predicted"/>
<accession>A0ABU6CNQ8</accession>
<name>A0ABU6CNQ8_9ACTN</name>
<dbReference type="RefSeq" id="WP_324775585.1">
    <property type="nucleotide sequence ID" value="NZ_BAAATS010000051.1"/>
</dbReference>